<comment type="similarity">
    <text evidence="2">Belongs to the beta sliding clamp family.</text>
</comment>
<dbReference type="AlphaFoldDB" id="A0A6J6L504"/>
<dbReference type="EMBL" id="CAEZWD010000136">
    <property type="protein sequence ID" value="CAB4655674.1"/>
    <property type="molecule type" value="Genomic_DNA"/>
</dbReference>
<dbReference type="GO" id="GO:0005737">
    <property type="term" value="C:cytoplasm"/>
    <property type="evidence" value="ECO:0007669"/>
    <property type="project" value="UniProtKB-SubCell"/>
</dbReference>
<keyword evidence="6" id="KW-0235">DNA replication</keyword>
<dbReference type="InterPro" id="IPR001001">
    <property type="entry name" value="DNA_polIII_beta"/>
</dbReference>
<evidence type="ECO:0000256" key="7">
    <source>
        <dbReference type="ARBA" id="ARBA00022932"/>
    </source>
</evidence>
<evidence type="ECO:0000256" key="1">
    <source>
        <dbReference type="ARBA" id="ARBA00004496"/>
    </source>
</evidence>
<organism evidence="12">
    <name type="scientific">freshwater metagenome</name>
    <dbReference type="NCBI Taxonomy" id="449393"/>
    <lineage>
        <taxon>unclassified sequences</taxon>
        <taxon>metagenomes</taxon>
        <taxon>ecological metagenomes</taxon>
    </lineage>
</organism>
<dbReference type="GO" id="GO:0006271">
    <property type="term" value="P:DNA strand elongation involved in DNA replication"/>
    <property type="evidence" value="ECO:0007669"/>
    <property type="project" value="TreeGrafter"/>
</dbReference>
<dbReference type="Pfam" id="PF00712">
    <property type="entry name" value="DNA_pol3_beta"/>
    <property type="match status" value="1"/>
</dbReference>
<name>A0A6J6L504_9ZZZZ</name>
<keyword evidence="4" id="KW-0808">Transferase</keyword>
<accession>A0A6J6L504</accession>
<dbReference type="CDD" id="cd00140">
    <property type="entry name" value="beta_clamp"/>
    <property type="match status" value="1"/>
</dbReference>
<dbReference type="PANTHER" id="PTHR30478">
    <property type="entry name" value="DNA POLYMERASE III SUBUNIT BETA"/>
    <property type="match status" value="1"/>
</dbReference>
<evidence type="ECO:0000256" key="5">
    <source>
        <dbReference type="ARBA" id="ARBA00022695"/>
    </source>
</evidence>
<dbReference type="SUPFAM" id="SSF55979">
    <property type="entry name" value="DNA clamp"/>
    <property type="match status" value="3"/>
</dbReference>
<feature type="domain" description="DNA polymerase III beta sliding clamp central" evidence="10">
    <location>
        <begin position="128"/>
        <end position="244"/>
    </location>
</feature>
<dbReference type="GO" id="GO:0009360">
    <property type="term" value="C:DNA polymerase III complex"/>
    <property type="evidence" value="ECO:0007669"/>
    <property type="project" value="InterPro"/>
</dbReference>
<dbReference type="InterPro" id="IPR022634">
    <property type="entry name" value="DNA_polIII_beta_N"/>
</dbReference>
<dbReference type="Pfam" id="PF02768">
    <property type="entry name" value="DNA_pol3_beta_3"/>
    <property type="match status" value="1"/>
</dbReference>
<evidence type="ECO:0000256" key="3">
    <source>
        <dbReference type="ARBA" id="ARBA00022490"/>
    </source>
</evidence>
<dbReference type="GO" id="GO:0003887">
    <property type="term" value="F:DNA-directed DNA polymerase activity"/>
    <property type="evidence" value="ECO:0007669"/>
    <property type="project" value="UniProtKB-KW"/>
</dbReference>
<comment type="subcellular location">
    <subcellularLocation>
        <location evidence="1">Cytoplasm</location>
    </subcellularLocation>
</comment>
<dbReference type="PANTHER" id="PTHR30478:SF0">
    <property type="entry name" value="BETA SLIDING CLAMP"/>
    <property type="match status" value="1"/>
</dbReference>
<evidence type="ECO:0000256" key="4">
    <source>
        <dbReference type="ARBA" id="ARBA00022679"/>
    </source>
</evidence>
<dbReference type="Pfam" id="PF02767">
    <property type="entry name" value="DNA_pol3_beta_2"/>
    <property type="match status" value="1"/>
</dbReference>
<evidence type="ECO:0000313" key="12">
    <source>
        <dbReference type="EMBL" id="CAB4655674.1"/>
    </source>
</evidence>
<gene>
    <name evidence="12" type="ORF">UFOPK2171_00883</name>
</gene>
<sequence>MKFQVDRDVMADAVLWASRTLPTKSTQPLLTGMHLVAEKSGLVLSGSDADVSARANLKADVIETGTVLIPGRLLADITRSLPSAVIDFTIEGNRAKISCGRSSFTIPTMPVAEYPPLPTMPNVSGTVTGTDFATAISQVAIAASRDETLPAFTGVKIDVDGAVITLAATDRYRLAVRELNWSPASTSLNTHALVPAKFLSESSKSLSHSEAISLAFAAGNEGLIGIEGSGRQTTSRLLAADFPKYKTLLPTESTTVAQISTSALVESVKRVSLVLEREAPIRVHFANGEAVITGGGGSGELAEAKEFIECTLTGEELTIAFNHQFLLDGLSAIDSSVAVVSMTTPIRPAVISGAADFGAQPDDSFKYLLMPIRQQ</sequence>
<dbReference type="Gene3D" id="3.10.150.10">
    <property type="entry name" value="DNA Polymerase III, subunit A, domain 2"/>
    <property type="match status" value="3"/>
</dbReference>
<evidence type="ECO:0000259" key="9">
    <source>
        <dbReference type="Pfam" id="PF00712"/>
    </source>
</evidence>
<dbReference type="NCBIfam" id="TIGR00663">
    <property type="entry name" value="dnan"/>
    <property type="match status" value="1"/>
</dbReference>
<keyword evidence="3" id="KW-0963">Cytoplasm</keyword>
<feature type="domain" description="DNA polymerase III beta sliding clamp N-terminal" evidence="9">
    <location>
        <begin position="1"/>
        <end position="118"/>
    </location>
</feature>
<dbReference type="InterPro" id="IPR022635">
    <property type="entry name" value="DNA_polIII_beta_C"/>
</dbReference>
<evidence type="ECO:0000256" key="2">
    <source>
        <dbReference type="ARBA" id="ARBA00010752"/>
    </source>
</evidence>
<keyword evidence="8" id="KW-0238">DNA-binding</keyword>
<keyword evidence="7" id="KW-0239">DNA-directed DNA polymerase</keyword>
<proteinExistence type="inferred from homology"/>
<dbReference type="PIRSF" id="PIRSF000804">
    <property type="entry name" value="DNA_pol_III_b"/>
    <property type="match status" value="1"/>
</dbReference>
<evidence type="ECO:0000259" key="10">
    <source>
        <dbReference type="Pfam" id="PF02767"/>
    </source>
</evidence>
<dbReference type="GO" id="GO:0008408">
    <property type="term" value="F:3'-5' exonuclease activity"/>
    <property type="evidence" value="ECO:0007669"/>
    <property type="project" value="InterPro"/>
</dbReference>
<dbReference type="GO" id="GO:0003677">
    <property type="term" value="F:DNA binding"/>
    <property type="evidence" value="ECO:0007669"/>
    <property type="project" value="UniProtKB-KW"/>
</dbReference>
<reference evidence="12" key="1">
    <citation type="submission" date="2020-05" db="EMBL/GenBank/DDBJ databases">
        <authorList>
            <person name="Chiriac C."/>
            <person name="Salcher M."/>
            <person name="Ghai R."/>
            <person name="Kavagutti S V."/>
        </authorList>
    </citation>
    <scope>NUCLEOTIDE SEQUENCE</scope>
</reference>
<feature type="domain" description="DNA polymerase III beta sliding clamp C-terminal" evidence="11">
    <location>
        <begin position="246"/>
        <end position="372"/>
    </location>
</feature>
<keyword evidence="5" id="KW-0548">Nucleotidyltransferase</keyword>
<evidence type="ECO:0000259" key="11">
    <source>
        <dbReference type="Pfam" id="PF02768"/>
    </source>
</evidence>
<protein>
    <submittedName>
        <fullName evidence="12">Unannotated protein</fullName>
    </submittedName>
</protein>
<dbReference type="FunFam" id="3.10.150.10:FF:000005">
    <property type="entry name" value="Beta sliding clamp"/>
    <property type="match status" value="1"/>
</dbReference>
<dbReference type="InterPro" id="IPR022637">
    <property type="entry name" value="DNA_polIII_beta_cen"/>
</dbReference>
<evidence type="ECO:0000256" key="6">
    <source>
        <dbReference type="ARBA" id="ARBA00022705"/>
    </source>
</evidence>
<dbReference type="InterPro" id="IPR046938">
    <property type="entry name" value="DNA_clamp_sf"/>
</dbReference>
<evidence type="ECO:0000256" key="8">
    <source>
        <dbReference type="ARBA" id="ARBA00023125"/>
    </source>
</evidence>
<dbReference type="SMART" id="SM00480">
    <property type="entry name" value="POL3Bc"/>
    <property type="match status" value="1"/>
</dbReference>